<dbReference type="Proteomes" id="UP000887566">
    <property type="component" value="Unplaced"/>
</dbReference>
<dbReference type="InterPro" id="IPR035914">
    <property type="entry name" value="Sperma_CUB_dom_sf"/>
</dbReference>
<organism evidence="2 3">
    <name type="scientific">Plectus sambesii</name>
    <dbReference type="NCBI Taxonomy" id="2011161"/>
    <lineage>
        <taxon>Eukaryota</taxon>
        <taxon>Metazoa</taxon>
        <taxon>Ecdysozoa</taxon>
        <taxon>Nematoda</taxon>
        <taxon>Chromadorea</taxon>
        <taxon>Plectida</taxon>
        <taxon>Plectina</taxon>
        <taxon>Plectoidea</taxon>
        <taxon>Plectidae</taxon>
        <taxon>Plectus</taxon>
    </lineage>
</organism>
<name>A0A914VV75_9BILA</name>
<reference evidence="3" key="1">
    <citation type="submission" date="2022-11" db="UniProtKB">
        <authorList>
            <consortium name="WormBaseParasite"/>
        </authorList>
    </citation>
    <scope>IDENTIFICATION</scope>
</reference>
<accession>A0A914VV75</accession>
<sequence>MIRHVIVCFLVVIGLFRQTITNPMSVTVSSHNKLALDMKNIQPSIIGSYAQNDMSNCKCPNNVTVNETNYFGIIQYVTDSPHNCCTYCVTVISAPPGYQVQATSSANFQNDSNASLTMRNGNGKDGYILGKLGNCDNGYFLSSTNAMTVIFSRVDSTPCFLEELYGVTASPHGRQKLSPTTYSLSSARPFHLILRKEIDSSPHYWIVKAETGKKVHLYLFGLISSSNDNHNTVISIIDGSNIKGTLILQVTQLSPTYGLLNATSSSGSSLTVLVETGPSIPSPLPDVNFLFTQLEKDPSECGTPEFGFLTSDNSSPVNVSMSNHGTGAASCPTVLIIYTANVLNPGMHMTVNSLQGDMTLYAGLNYWQSSNNEIISFSS</sequence>
<evidence type="ECO:0000313" key="2">
    <source>
        <dbReference type="Proteomes" id="UP000887566"/>
    </source>
</evidence>
<evidence type="ECO:0000313" key="3">
    <source>
        <dbReference type="WBParaSite" id="PSAMB.scaffold2451size25261.g17912.t1"/>
    </source>
</evidence>
<proteinExistence type="predicted"/>
<dbReference type="AlphaFoldDB" id="A0A914VV75"/>
<feature type="signal peptide" evidence="1">
    <location>
        <begin position="1"/>
        <end position="21"/>
    </location>
</feature>
<keyword evidence="2" id="KW-1185">Reference proteome</keyword>
<keyword evidence="1" id="KW-0732">Signal</keyword>
<evidence type="ECO:0000256" key="1">
    <source>
        <dbReference type="SAM" id="SignalP"/>
    </source>
</evidence>
<feature type="chain" id="PRO_5036695947" evidence="1">
    <location>
        <begin position="22"/>
        <end position="379"/>
    </location>
</feature>
<protein>
    <submittedName>
        <fullName evidence="3">Uncharacterized protein</fullName>
    </submittedName>
</protein>
<dbReference type="SUPFAM" id="SSF49854">
    <property type="entry name" value="Spermadhesin, CUB domain"/>
    <property type="match status" value="1"/>
</dbReference>
<dbReference type="WBParaSite" id="PSAMB.scaffold2451size25261.g17912.t1">
    <property type="protein sequence ID" value="PSAMB.scaffold2451size25261.g17912.t1"/>
    <property type="gene ID" value="PSAMB.scaffold2451size25261.g17912"/>
</dbReference>